<dbReference type="InterPro" id="IPR013325">
    <property type="entry name" value="RNA_pol_sigma_r2"/>
</dbReference>
<keyword evidence="4" id="KW-0238">DNA-binding</keyword>
<keyword evidence="3" id="KW-0731">Sigma factor</keyword>
<dbReference type="Pfam" id="PF04542">
    <property type="entry name" value="Sigma70_r2"/>
    <property type="match status" value="1"/>
</dbReference>
<comment type="similarity">
    <text evidence="1">Belongs to the sigma-70 factor family. ECF subfamily.</text>
</comment>
<evidence type="ECO:0000259" key="7">
    <source>
        <dbReference type="Pfam" id="PF04545"/>
    </source>
</evidence>
<dbReference type="Gene3D" id="1.10.1740.10">
    <property type="match status" value="1"/>
</dbReference>
<dbReference type="InterPro" id="IPR036388">
    <property type="entry name" value="WH-like_DNA-bd_sf"/>
</dbReference>
<keyword evidence="2" id="KW-0805">Transcription regulation</keyword>
<dbReference type="EMBL" id="JAVDYC010000001">
    <property type="protein sequence ID" value="MDR7325836.1"/>
    <property type="molecule type" value="Genomic_DNA"/>
</dbReference>
<dbReference type="InterPro" id="IPR014284">
    <property type="entry name" value="RNA_pol_sigma-70_dom"/>
</dbReference>
<organism evidence="8 9">
    <name type="scientific">Catenuloplanes niger</name>
    <dbReference type="NCBI Taxonomy" id="587534"/>
    <lineage>
        <taxon>Bacteria</taxon>
        <taxon>Bacillati</taxon>
        <taxon>Actinomycetota</taxon>
        <taxon>Actinomycetes</taxon>
        <taxon>Micromonosporales</taxon>
        <taxon>Micromonosporaceae</taxon>
        <taxon>Catenuloplanes</taxon>
    </lineage>
</organism>
<dbReference type="RefSeq" id="WP_310420869.1">
    <property type="nucleotide sequence ID" value="NZ_JAVDYC010000001.1"/>
</dbReference>
<accession>A0AAE3ZVV2</accession>
<dbReference type="InterPro" id="IPR013324">
    <property type="entry name" value="RNA_pol_sigma_r3/r4-like"/>
</dbReference>
<dbReference type="AlphaFoldDB" id="A0AAE3ZVV2"/>
<dbReference type="InterPro" id="IPR039425">
    <property type="entry name" value="RNA_pol_sigma-70-like"/>
</dbReference>
<evidence type="ECO:0000313" key="9">
    <source>
        <dbReference type="Proteomes" id="UP001183629"/>
    </source>
</evidence>
<dbReference type="Pfam" id="PF04545">
    <property type="entry name" value="Sigma70_r4"/>
    <property type="match status" value="1"/>
</dbReference>
<dbReference type="InterPro" id="IPR007627">
    <property type="entry name" value="RNA_pol_sigma70_r2"/>
</dbReference>
<dbReference type="GO" id="GO:0003677">
    <property type="term" value="F:DNA binding"/>
    <property type="evidence" value="ECO:0007669"/>
    <property type="project" value="UniProtKB-KW"/>
</dbReference>
<evidence type="ECO:0000256" key="5">
    <source>
        <dbReference type="ARBA" id="ARBA00023163"/>
    </source>
</evidence>
<feature type="domain" description="RNA polymerase sigma-70 region 2" evidence="6">
    <location>
        <begin position="4"/>
        <end position="72"/>
    </location>
</feature>
<protein>
    <submittedName>
        <fullName evidence="8">RNA polymerase sigma-70 factor (ECF subfamily)</fullName>
    </submittedName>
</protein>
<feature type="domain" description="RNA polymerase sigma-70 region 4" evidence="7">
    <location>
        <begin position="105"/>
        <end position="154"/>
    </location>
</feature>
<dbReference type="NCBIfam" id="TIGR02937">
    <property type="entry name" value="sigma70-ECF"/>
    <property type="match status" value="1"/>
</dbReference>
<comment type="caution">
    <text evidence="8">The sequence shown here is derived from an EMBL/GenBank/DDBJ whole genome shotgun (WGS) entry which is preliminary data.</text>
</comment>
<evidence type="ECO:0000313" key="8">
    <source>
        <dbReference type="EMBL" id="MDR7325836.1"/>
    </source>
</evidence>
<evidence type="ECO:0000256" key="2">
    <source>
        <dbReference type="ARBA" id="ARBA00023015"/>
    </source>
</evidence>
<dbReference type="GO" id="GO:0006352">
    <property type="term" value="P:DNA-templated transcription initiation"/>
    <property type="evidence" value="ECO:0007669"/>
    <property type="project" value="InterPro"/>
</dbReference>
<evidence type="ECO:0000259" key="6">
    <source>
        <dbReference type="Pfam" id="PF04542"/>
    </source>
</evidence>
<dbReference type="InterPro" id="IPR007630">
    <property type="entry name" value="RNA_pol_sigma70_r4"/>
</dbReference>
<gene>
    <name evidence="8" type="ORF">J2S44_006086</name>
</gene>
<keyword evidence="9" id="KW-1185">Reference proteome</keyword>
<dbReference type="Gene3D" id="1.10.10.10">
    <property type="entry name" value="Winged helix-like DNA-binding domain superfamily/Winged helix DNA-binding domain"/>
    <property type="match status" value="1"/>
</dbReference>
<dbReference type="PANTHER" id="PTHR43133">
    <property type="entry name" value="RNA POLYMERASE ECF-TYPE SIGMA FACTO"/>
    <property type="match status" value="1"/>
</dbReference>
<dbReference type="SUPFAM" id="SSF88946">
    <property type="entry name" value="Sigma2 domain of RNA polymerase sigma factors"/>
    <property type="match status" value="1"/>
</dbReference>
<proteinExistence type="inferred from homology"/>
<sequence length="162" mass="18253">MRTLVRANADTLHRYLLRMANGRWEAAEDMLQETMLRAWHRIDDLPAEEEALRRWLFTVARNVAIDASRAQSVRPTEIVGVDVTWIPAAGSVADAVVERQALLGALQELSPDQRTVLLSLYVRDVSVAEAADVIGVPEGTVRSRSFYALRRMRELLGPGFRR</sequence>
<dbReference type="GO" id="GO:0016987">
    <property type="term" value="F:sigma factor activity"/>
    <property type="evidence" value="ECO:0007669"/>
    <property type="project" value="UniProtKB-KW"/>
</dbReference>
<evidence type="ECO:0000256" key="3">
    <source>
        <dbReference type="ARBA" id="ARBA00023082"/>
    </source>
</evidence>
<evidence type="ECO:0000256" key="1">
    <source>
        <dbReference type="ARBA" id="ARBA00010641"/>
    </source>
</evidence>
<name>A0AAE3ZVV2_9ACTN</name>
<keyword evidence="5" id="KW-0804">Transcription</keyword>
<reference evidence="8 9" key="1">
    <citation type="submission" date="2023-07" db="EMBL/GenBank/DDBJ databases">
        <title>Sequencing the genomes of 1000 actinobacteria strains.</title>
        <authorList>
            <person name="Klenk H.-P."/>
        </authorList>
    </citation>
    <scope>NUCLEOTIDE SEQUENCE [LARGE SCALE GENOMIC DNA]</scope>
    <source>
        <strain evidence="8 9">DSM 44711</strain>
    </source>
</reference>
<dbReference type="PANTHER" id="PTHR43133:SF52">
    <property type="entry name" value="ECF RNA POLYMERASE SIGMA FACTOR SIGL"/>
    <property type="match status" value="1"/>
</dbReference>
<dbReference type="SUPFAM" id="SSF88659">
    <property type="entry name" value="Sigma3 and sigma4 domains of RNA polymerase sigma factors"/>
    <property type="match status" value="1"/>
</dbReference>
<dbReference type="CDD" id="cd06171">
    <property type="entry name" value="Sigma70_r4"/>
    <property type="match status" value="1"/>
</dbReference>
<dbReference type="Proteomes" id="UP001183629">
    <property type="component" value="Unassembled WGS sequence"/>
</dbReference>
<evidence type="ECO:0000256" key="4">
    <source>
        <dbReference type="ARBA" id="ARBA00023125"/>
    </source>
</evidence>